<keyword evidence="4" id="KW-1185">Reference proteome</keyword>
<feature type="compositionally biased region" description="Polar residues" evidence="1">
    <location>
        <begin position="1"/>
        <end position="21"/>
    </location>
</feature>
<reference evidence="3 4" key="1">
    <citation type="submission" date="2018-05" db="EMBL/GenBank/DDBJ databases">
        <title>Genomic Encyclopedia of Type Strains, Phase IV (KMG-V): Genome sequencing to study the core and pangenomes of soil and plant-associated prokaryotes.</title>
        <authorList>
            <person name="Whitman W."/>
        </authorList>
    </citation>
    <scope>NUCLEOTIDE SEQUENCE [LARGE SCALE GENOMIC DNA]</scope>
    <source>
        <strain evidence="3 4">SLV-132</strain>
    </source>
</reference>
<protein>
    <submittedName>
        <fullName evidence="3">Isoquinoline 1-oxidoreductase beta subunit</fullName>
    </submittedName>
</protein>
<dbReference type="PANTHER" id="PTHR47495:SF2">
    <property type="entry name" value="ALDEHYDE DEHYDROGENASE"/>
    <property type="match status" value="1"/>
</dbReference>
<comment type="caution">
    <text evidence="3">The sequence shown here is derived from an EMBL/GenBank/DDBJ whole genome shotgun (WGS) entry which is preliminary data.</text>
</comment>
<dbReference type="EMBL" id="QGGT01000003">
    <property type="protein sequence ID" value="PWK34307.1"/>
    <property type="molecule type" value="Genomic_DNA"/>
</dbReference>
<dbReference type="InterPro" id="IPR012368">
    <property type="entry name" value="OxRdtase_Mopterin-bd_su_IorB"/>
</dbReference>
<evidence type="ECO:0000313" key="4">
    <source>
        <dbReference type="Proteomes" id="UP000245754"/>
    </source>
</evidence>
<dbReference type="InterPro" id="IPR046867">
    <property type="entry name" value="AldOxase/xan_DH_MoCoBD2"/>
</dbReference>
<dbReference type="Proteomes" id="UP000245754">
    <property type="component" value="Unassembled WGS sequence"/>
</dbReference>
<dbReference type="Gene3D" id="3.90.1170.50">
    <property type="entry name" value="Aldehyde oxidase/xanthine dehydrogenase, a/b hammerhead"/>
    <property type="match status" value="1"/>
</dbReference>
<evidence type="ECO:0000259" key="2">
    <source>
        <dbReference type="SMART" id="SM01008"/>
    </source>
</evidence>
<name>A0A316EU79_9BURK</name>
<sequence length="764" mass="81642">MSPNHNHTSPMSQASSGSTASPDAIHVNASRRTFLKAGVLLTTGAGGGMLLGFSLPAAGGPPLRAGVTDELVNVASPPQGVFAPNAFIQIGTDGQVTLIMSKVEMGQGIYTAISMLIAEELEVPLSRVVLAHAPPDEKRYFDPLLGGQLTGGSTSIRYAWDPMRQAGATARTVLVNAAAARWQVDPSTCKAEDGTVLHAASGRRLGYGDLVADAARHPVPKDVKLKSPDQFRVIGKPTKRLDGVPKGNGTAVFGMDVRLPDMQYAIIVNCPVFGGKVASVDDSVAKKVPGVKQVVVLDDIVAVVGEHTWAAKRGASALKIRWNDGPNGKVSTRDLFDDMKRAAKKQGAVAKSVGDIRDGLDKAASRFDAAYEQPFLAHAPMEPVNCTLHVKADSCEVWTGTQVPTRAVDEVNRATGIPKDKIVLYNHLLGGGFGRRLEADMVYKAAAVARRVNGPVKVIWSREEDVQHDIYRPCYYDEVVVGLDSKGKPVAWHHKVIGSSIIARFAPPLFKDGVDIDAVEVLTDLPYAIGTQRIEYIRQEPRHIPTGWWRGVGPTRATFVVESLIDELAIRANADPVQYRQSLLGQTPRAKNVLDIAARMANWGTPLPKGSGRGVSVLHAFGSFMCMVAEVTVDKNNDVFVKRVACAVDAGMLVNPETVEAQMQGGIIFGITGALWGEITIADGRVQQTNFADYRVLRIHETPKIEVHLVKSAEAPGGIGEPGTSAIGAALANAVYAATGRRLRALPLVRQLKTPAGKTASKTV</sequence>
<organism evidence="3 4">
    <name type="scientific">Cupriavidus plantarum</name>
    <dbReference type="NCBI Taxonomy" id="942865"/>
    <lineage>
        <taxon>Bacteria</taxon>
        <taxon>Pseudomonadati</taxon>
        <taxon>Pseudomonadota</taxon>
        <taxon>Betaproteobacteria</taxon>
        <taxon>Burkholderiales</taxon>
        <taxon>Burkholderiaceae</taxon>
        <taxon>Cupriavidus</taxon>
    </lineage>
</organism>
<evidence type="ECO:0000256" key="1">
    <source>
        <dbReference type="SAM" id="MobiDB-lite"/>
    </source>
</evidence>
<dbReference type="InterPro" id="IPR000674">
    <property type="entry name" value="Ald_Oxase/Xan_DH_a/b"/>
</dbReference>
<dbReference type="InterPro" id="IPR008274">
    <property type="entry name" value="AldOxase/xan_DH_MoCoBD1"/>
</dbReference>
<dbReference type="Gene3D" id="3.30.365.10">
    <property type="entry name" value="Aldehyde oxidase/xanthine dehydrogenase, molybdopterin binding domain"/>
    <property type="match status" value="4"/>
</dbReference>
<proteinExistence type="predicted"/>
<dbReference type="Pfam" id="PF02738">
    <property type="entry name" value="MoCoBD_1"/>
    <property type="match status" value="1"/>
</dbReference>
<dbReference type="PANTHER" id="PTHR47495">
    <property type="entry name" value="ALDEHYDE DEHYDROGENASE"/>
    <property type="match status" value="1"/>
</dbReference>
<dbReference type="InterPro" id="IPR037165">
    <property type="entry name" value="AldOxase/xan_DH_Mopterin-bd_sf"/>
</dbReference>
<dbReference type="Pfam" id="PF20256">
    <property type="entry name" value="MoCoBD_2"/>
    <property type="match status" value="2"/>
</dbReference>
<dbReference type="SUPFAM" id="SSF56003">
    <property type="entry name" value="Molybdenum cofactor-binding domain"/>
    <property type="match status" value="2"/>
</dbReference>
<dbReference type="AlphaFoldDB" id="A0A316EU79"/>
<dbReference type="PROSITE" id="PS51318">
    <property type="entry name" value="TAT"/>
    <property type="match status" value="1"/>
</dbReference>
<feature type="domain" description="Aldehyde oxidase/xanthine dehydrogenase a/b hammerhead" evidence="2">
    <location>
        <begin position="248"/>
        <end position="326"/>
    </location>
</feature>
<dbReference type="PIRSF" id="PIRSF036389">
    <property type="entry name" value="IOR_B"/>
    <property type="match status" value="1"/>
</dbReference>
<dbReference type="InterPro" id="IPR006311">
    <property type="entry name" value="TAT_signal"/>
</dbReference>
<feature type="region of interest" description="Disordered" evidence="1">
    <location>
        <begin position="1"/>
        <end position="23"/>
    </location>
</feature>
<evidence type="ECO:0000313" key="3">
    <source>
        <dbReference type="EMBL" id="PWK34307.1"/>
    </source>
</evidence>
<gene>
    <name evidence="3" type="ORF">C7419_103626</name>
</gene>
<dbReference type="SMART" id="SM01008">
    <property type="entry name" value="Ald_Xan_dh_C"/>
    <property type="match status" value="1"/>
</dbReference>
<dbReference type="GO" id="GO:0016491">
    <property type="term" value="F:oxidoreductase activity"/>
    <property type="evidence" value="ECO:0007669"/>
    <property type="project" value="InterPro"/>
</dbReference>
<dbReference type="InterPro" id="IPR052516">
    <property type="entry name" value="N-heterocyclic_Hydroxylase"/>
</dbReference>
<accession>A0A316EU79</accession>